<dbReference type="RefSeq" id="WP_209698773.1">
    <property type="nucleotide sequence ID" value="NZ_BAAAVU010000023.1"/>
</dbReference>
<sequence length="55" mass="5808">MKGYLGMLAHFDALPAMLGTIPGWNSTLAIGIMVVVATSTYANIVRAIDDELRGA</sequence>
<organism evidence="2 3">
    <name type="scientific">Kribbella aluminosa</name>
    <dbReference type="NCBI Taxonomy" id="416017"/>
    <lineage>
        <taxon>Bacteria</taxon>
        <taxon>Bacillati</taxon>
        <taxon>Actinomycetota</taxon>
        <taxon>Actinomycetes</taxon>
        <taxon>Propionibacteriales</taxon>
        <taxon>Kribbellaceae</taxon>
        <taxon>Kribbella</taxon>
    </lineage>
</organism>
<evidence type="ECO:0000256" key="1">
    <source>
        <dbReference type="SAM" id="Phobius"/>
    </source>
</evidence>
<protein>
    <submittedName>
        <fullName evidence="2">Uncharacterized protein</fullName>
    </submittedName>
</protein>
<dbReference type="Proteomes" id="UP000755585">
    <property type="component" value="Unassembled WGS sequence"/>
</dbReference>
<gene>
    <name evidence="2" type="ORF">JOF29_007331</name>
</gene>
<reference evidence="2 3" key="1">
    <citation type="submission" date="2021-03" db="EMBL/GenBank/DDBJ databases">
        <title>Sequencing the genomes of 1000 actinobacteria strains.</title>
        <authorList>
            <person name="Klenk H.-P."/>
        </authorList>
    </citation>
    <scope>NUCLEOTIDE SEQUENCE [LARGE SCALE GENOMIC DNA]</scope>
    <source>
        <strain evidence="2 3">DSM 18824</strain>
    </source>
</reference>
<accession>A0ABS4UX64</accession>
<proteinExistence type="predicted"/>
<keyword evidence="3" id="KW-1185">Reference proteome</keyword>
<name>A0ABS4UX64_9ACTN</name>
<keyword evidence="1" id="KW-0472">Membrane</keyword>
<evidence type="ECO:0000313" key="3">
    <source>
        <dbReference type="Proteomes" id="UP000755585"/>
    </source>
</evidence>
<dbReference type="EMBL" id="JAGINT010000002">
    <property type="protein sequence ID" value="MBP2356221.1"/>
    <property type="molecule type" value="Genomic_DNA"/>
</dbReference>
<evidence type="ECO:0000313" key="2">
    <source>
        <dbReference type="EMBL" id="MBP2356221.1"/>
    </source>
</evidence>
<feature type="transmembrane region" description="Helical" evidence="1">
    <location>
        <begin position="24"/>
        <end position="44"/>
    </location>
</feature>
<comment type="caution">
    <text evidence="2">The sequence shown here is derived from an EMBL/GenBank/DDBJ whole genome shotgun (WGS) entry which is preliminary data.</text>
</comment>
<keyword evidence="1" id="KW-0812">Transmembrane</keyword>
<keyword evidence="1" id="KW-1133">Transmembrane helix</keyword>